<name>A0AAE0J3D5_9PEZI</name>
<protein>
    <submittedName>
        <fullName evidence="2">LSM domain-containing protein</fullName>
    </submittedName>
</protein>
<evidence type="ECO:0000259" key="1">
    <source>
        <dbReference type="SMART" id="SM00651"/>
    </source>
</evidence>
<dbReference type="SMART" id="SM00651">
    <property type="entry name" value="Sm"/>
    <property type="match status" value="1"/>
</dbReference>
<proteinExistence type="predicted"/>
<evidence type="ECO:0000313" key="3">
    <source>
        <dbReference type="Proteomes" id="UP001286456"/>
    </source>
</evidence>
<organism evidence="2 3">
    <name type="scientific">Cercophora scortea</name>
    <dbReference type="NCBI Taxonomy" id="314031"/>
    <lineage>
        <taxon>Eukaryota</taxon>
        <taxon>Fungi</taxon>
        <taxon>Dikarya</taxon>
        <taxon>Ascomycota</taxon>
        <taxon>Pezizomycotina</taxon>
        <taxon>Sordariomycetes</taxon>
        <taxon>Sordariomycetidae</taxon>
        <taxon>Sordariales</taxon>
        <taxon>Lasiosphaeriaceae</taxon>
        <taxon>Cercophora</taxon>
    </lineage>
</organism>
<feature type="domain" description="Sm" evidence="1">
    <location>
        <begin position="21"/>
        <end position="123"/>
    </location>
</feature>
<dbReference type="GO" id="GO:0031417">
    <property type="term" value="C:NatC complex"/>
    <property type="evidence" value="ECO:0007669"/>
    <property type="project" value="InterPro"/>
</dbReference>
<dbReference type="Pfam" id="PF01423">
    <property type="entry name" value="LSM"/>
    <property type="match status" value="1"/>
</dbReference>
<accession>A0AAE0J3D5</accession>
<keyword evidence="3" id="KW-1185">Reference proteome</keyword>
<reference evidence="2" key="2">
    <citation type="submission" date="2023-06" db="EMBL/GenBank/DDBJ databases">
        <authorList>
            <consortium name="Lawrence Berkeley National Laboratory"/>
            <person name="Haridas S."/>
            <person name="Hensen N."/>
            <person name="Bonometti L."/>
            <person name="Westerberg I."/>
            <person name="Brannstrom I.O."/>
            <person name="Guillou S."/>
            <person name="Cros-Aarteil S."/>
            <person name="Calhoun S."/>
            <person name="Kuo A."/>
            <person name="Mondo S."/>
            <person name="Pangilinan J."/>
            <person name="Riley R."/>
            <person name="Labutti K."/>
            <person name="Andreopoulos B."/>
            <person name="Lipzen A."/>
            <person name="Chen C."/>
            <person name="Yanf M."/>
            <person name="Daum C."/>
            <person name="Ng V."/>
            <person name="Clum A."/>
            <person name="Steindorff A."/>
            <person name="Ohm R."/>
            <person name="Martin F."/>
            <person name="Silar P."/>
            <person name="Natvig D."/>
            <person name="Lalanne C."/>
            <person name="Gautier V."/>
            <person name="Ament-Velasquez S.L."/>
            <person name="Kruys A."/>
            <person name="Hutchinson M.I."/>
            <person name="Powell A.J."/>
            <person name="Barry K."/>
            <person name="Miller A.N."/>
            <person name="Grigoriev I.V."/>
            <person name="Debuchy R."/>
            <person name="Gladieux P."/>
            <person name="Thoren M.H."/>
            <person name="Johannesson H."/>
        </authorList>
    </citation>
    <scope>NUCLEOTIDE SEQUENCE</scope>
    <source>
        <strain evidence="2">SMH4131-1</strain>
    </source>
</reference>
<dbReference type="InterPro" id="IPR034110">
    <property type="entry name" value="LSMD1_Sm"/>
</dbReference>
<dbReference type="InterPro" id="IPR001163">
    <property type="entry name" value="Sm_dom_euk/arc"/>
</dbReference>
<dbReference type="PANTHER" id="PTHR10701:SF5">
    <property type="entry name" value="N-ALPHA-ACETYLTRANSFERASE 38, NATC AUXILIARY SUBUNIT"/>
    <property type="match status" value="1"/>
</dbReference>
<dbReference type="Gene3D" id="2.30.30.100">
    <property type="match status" value="1"/>
</dbReference>
<dbReference type="SUPFAM" id="SSF50182">
    <property type="entry name" value="Sm-like ribonucleoproteins"/>
    <property type="match status" value="1"/>
</dbReference>
<dbReference type="InterPro" id="IPR050914">
    <property type="entry name" value="snRNP_SmB/NAA38-like"/>
</dbReference>
<evidence type="ECO:0000313" key="2">
    <source>
        <dbReference type="EMBL" id="KAK3336129.1"/>
    </source>
</evidence>
<reference evidence="2" key="1">
    <citation type="journal article" date="2023" name="Mol. Phylogenet. Evol.">
        <title>Genome-scale phylogeny and comparative genomics of the fungal order Sordariales.</title>
        <authorList>
            <person name="Hensen N."/>
            <person name="Bonometti L."/>
            <person name="Westerberg I."/>
            <person name="Brannstrom I.O."/>
            <person name="Guillou S."/>
            <person name="Cros-Aarteil S."/>
            <person name="Calhoun S."/>
            <person name="Haridas S."/>
            <person name="Kuo A."/>
            <person name="Mondo S."/>
            <person name="Pangilinan J."/>
            <person name="Riley R."/>
            <person name="LaButti K."/>
            <person name="Andreopoulos B."/>
            <person name="Lipzen A."/>
            <person name="Chen C."/>
            <person name="Yan M."/>
            <person name="Daum C."/>
            <person name="Ng V."/>
            <person name="Clum A."/>
            <person name="Steindorff A."/>
            <person name="Ohm R.A."/>
            <person name="Martin F."/>
            <person name="Silar P."/>
            <person name="Natvig D.O."/>
            <person name="Lalanne C."/>
            <person name="Gautier V."/>
            <person name="Ament-Velasquez S.L."/>
            <person name="Kruys A."/>
            <person name="Hutchinson M.I."/>
            <person name="Powell A.J."/>
            <person name="Barry K."/>
            <person name="Miller A.N."/>
            <person name="Grigoriev I.V."/>
            <person name="Debuchy R."/>
            <person name="Gladieux P."/>
            <person name="Hiltunen Thoren M."/>
            <person name="Johannesson H."/>
        </authorList>
    </citation>
    <scope>NUCLEOTIDE SEQUENCE</scope>
    <source>
        <strain evidence="2">SMH4131-1</strain>
    </source>
</reference>
<comment type="caution">
    <text evidence="2">The sequence shown here is derived from an EMBL/GenBank/DDBJ whole genome shotgun (WGS) entry which is preliminary data.</text>
</comment>
<dbReference type="CDD" id="cd06168">
    <property type="entry name" value="LSMD1"/>
    <property type="match status" value="1"/>
</dbReference>
<dbReference type="EMBL" id="JAUEPO010000001">
    <property type="protein sequence ID" value="KAK3336129.1"/>
    <property type="molecule type" value="Genomic_DNA"/>
</dbReference>
<dbReference type="Proteomes" id="UP001286456">
    <property type="component" value="Unassembled WGS sequence"/>
</dbReference>
<dbReference type="AlphaFoldDB" id="A0AAE0J3D5"/>
<dbReference type="PANTHER" id="PTHR10701">
    <property type="entry name" value="SMALL NUCLEAR RIBONUCLEOPROTEIN-ASSOCIATED PROTEIN B AND N"/>
    <property type="match status" value="1"/>
</dbReference>
<dbReference type="InterPro" id="IPR010920">
    <property type="entry name" value="LSM_dom_sf"/>
</dbReference>
<gene>
    <name evidence="2" type="ORF">B0T19DRAFT_28826</name>
</gene>
<sequence>MEDTRTSLKEARDVAREEAAEYLSSLLNKNLRVTTTDSRMFWGAFKCTDPESNLVLQHTYEYRHPSMQKQAEGSAAAAAASAGATLTSTPGSAVANQTFKMDMTSRYLGLVVVPGEHIVKIELEEFVSQMKKGPQYRSPTEL</sequence>